<dbReference type="PANTHER" id="PTHR45453">
    <property type="entry name" value="PHOSPHATE REGULON SENSOR PROTEIN PHOR"/>
    <property type="match status" value="1"/>
</dbReference>
<evidence type="ECO:0000256" key="7">
    <source>
        <dbReference type="ARBA" id="ARBA00022741"/>
    </source>
</evidence>
<dbReference type="STRING" id="993073.AS029_13045"/>
<comment type="subcellular location">
    <subcellularLocation>
        <location evidence="2">Cell membrane</location>
    </subcellularLocation>
</comment>
<organism evidence="15 16">
    <name type="scientific">Microbacterium enclense</name>
    <dbReference type="NCBI Taxonomy" id="993073"/>
    <lineage>
        <taxon>Bacteria</taxon>
        <taxon>Bacillati</taxon>
        <taxon>Actinomycetota</taxon>
        <taxon>Actinomycetes</taxon>
        <taxon>Micrococcales</taxon>
        <taxon>Microbacteriaceae</taxon>
        <taxon>Microbacterium</taxon>
    </lineage>
</organism>
<dbReference type="EC" id="2.7.13.3" evidence="3"/>
<keyword evidence="10" id="KW-0902">Two-component regulatory system</keyword>
<proteinExistence type="predicted"/>
<evidence type="ECO:0000256" key="12">
    <source>
        <dbReference type="ARBA" id="ARBA00039401"/>
    </source>
</evidence>
<dbReference type="PRINTS" id="PR00344">
    <property type="entry name" value="BCTRLSENSOR"/>
</dbReference>
<keyword evidence="9" id="KW-0067">ATP-binding</keyword>
<dbReference type="Pfam" id="PF02518">
    <property type="entry name" value="HATPase_c"/>
    <property type="match status" value="1"/>
</dbReference>
<dbReference type="SMART" id="SM00387">
    <property type="entry name" value="HATPase_c"/>
    <property type="match status" value="1"/>
</dbReference>
<dbReference type="SUPFAM" id="SSF55874">
    <property type="entry name" value="ATPase domain of HSP90 chaperone/DNA topoisomerase II/histidine kinase"/>
    <property type="match status" value="1"/>
</dbReference>
<dbReference type="InterPro" id="IPR003661">
    <property type="entry name" value="HisK_dim/P_dom"/>
</dbReference>
<dbReference type="Proteomes" id="UP000183203">
    <property type="component" value="Unassembled WGS sequence"/>
</dbReference>
<dbReference type="GO" id="GO:0000155">
    <property type="term" value="F:phosphorelay sensor kinase activity"/>
    <property type="evidence" value="ECO:0007669"/>
    <property type="project" value="InterPro"/>
</dbReference>
<keyword evidence="7" id="KW-0547">Nucleotide-binding</keyword>
<dbReference type="InterPro" id="IPR050351">
    <property type="entry name" value="BphY/WalK/GraS-like"/>
</dbReference>
<dbReference type="Pfam" id="PF00512">
    <property type="entry name" value="HisKA"/>
    <property type="match status" value="1"/>
</dbReference>
<dbReference type="FunFam" id="3.30.565.10:FF:000006">
    <property type="entry name" value="Sensor histidine kinase WalK"/>
    <property type="match status" value="1"/>
</dbReference>
<evidence type="ECO:0000313" key="16">
    <source>
        <dbReference type="Proteomes" id="UP000183203"/>
    </source>
</evidence>
<evidence type="ECO:0000256" key="1">
    <source>
        <dbReference type="ARBA" id="ARBA00000085"/>
    </source>
</evidence>
<dbReference type="InterPro" id="IPR003594">
    <property type="entry name" value="HATPase_dom"/>
</dbReference>
<sequence length="415" mass="44497">MKWKARPYAGDMEQPQLALLSLLAGVLIGATVVGLIAGALRARHRSLAETSVDVPEGVDAMLGAMDDPAFVCDMSSTVLALSPAAAVFGVQAGEVVASEELKRVARVARDTGAGVSENLRLRRGTGPAEARLVAVRATPISGRLTLLVLRDITERERVEEMRRDFVANTSHELKTPVGAVSLLAEAIESAADDPEQVRHFAARMQAEVARLSALVNRILSLSRLQASEELRDVRDVSIDEVVTAAVEAHTVQADSAQVVVVRGGTKGLWVRGEPQILTEAIGNLVANAIAYSPQGSKVGVGIKLDGDVVEIAVTDRGIGIPESDQHRVFERFYRADQARSRRTGGTGLGLSIVKHAVQRHGGEVRLWSRPDRGSTFTIRLPLSETPDLDIARPKQRRKGRKAAASSPVPVKEDIV</sequence>
<keyword evidence="5" id="KW-0597">Phosphoprotein</keyword>
<dbReference type="CDD" id="cd00082">
    <property type="entry name" value="HisKA"/>
    <property type="match status" value="1"/>
</dbReference>
<dbReference type="GO" id="GO:0016036">
    <property type="term" value="P:cellular response to phosphate starvation"/>
    <property type="evidence" value="ECO:0007669"/>
    <property type="project" value="TreeGrafter"/>
</dbReference>
<accession>A0A1G6NZC8</accession>
<evidence type="ECO:0000256" key="11">
    <source>
        <dbReference type="ARBA" id="ARBA00023136"/>
    </source>
</evidence>
<dbReference type="GO" id="GO:0005524">
    <property type="term" value="F:ATP binding"/>
    <property type="evidence" value="ECO:0007669"/>
    <property type="project" value="UniProtKB-KW"/>
</dbReference>
<dbReference type="InterPro" id="IPR036097">
    <property type="entry name" value="HisK_dim/P_sf"/>
</dbReference>
<keyword evidence="8 15" id="KW-0418">Kinase</keyword>
<dbReference type="PANTHER" id="PTHR45453:SF1">
    <property type="entry name" value="PHOSPHATE REGULON SENSOR PROTEIN PHOR"/>
    <property type="match status" value="1"/>
</dbReference>
<feature type="domain" description="Histidine kinase" evidence="14">
    <location>
        <begin position="168"/>
        <end position="384"/>
    </location>
</feature>
<dbReference type="Gene3D" id="3.30.565.10">
    <property type="entry name" value="Histidine kinase-like ATPase, C-terminal domain"/>
    <property type="match status" value="1"/>
</dbReference>
<evidence type="ECO:0000256" key="9">
    <source>
        <dbReference type="ARBA" id="ARBA00022840"/>
    </source>
</evidence>
<dbReference type="Gene3D" id="1.10.287.130">
    <property type="match status" value="1"/>
</dbReference>
<dbReference type="EMBL" id="FMYG01000006">
    <property type="protein sequence ID" value="SDC72535.1"/>
    <property type="molecule type" value="Genomic_DNA"/>
</dbReference>
<evidence type="ECO:0000256" key="4">
    <source>
        <dbReference type="ARBA" id="ARBA00022475"/>
    </source>
</evidence>
<keyword evidence="11" id="KW-0472">Membrane</keyword>
<dbReference type="PROSITE" id="PS50109">
    <property type="entry name" value="HIS_KIN"/>
    <property type="match status" value="1"/>
</dbReference>
<dbReference type="InterPro" id="IPR036890">
    <property type="entry name" value="HATPase_C_sf"/>
</dbReference>
<dbReference type="SUPFAM" id="SSF47384">
    <property type="entry name" value="Homodimeric domain of signal transducing histidine kinase"/>
    <property type="match status" value="1"/>
</dbReference>
<evidence type="ECO:0000256" key="6">
    <source>
        <dbReference type="ARBA" id="ARBA00022679"/>
    </source>
</evidence>
<gene>
    <name evidence="15" type="ORF">SAMN05216418_2891</name>
</gene>
<dbReference type="CDD" id="cd00075">
    <property type="entry name" value="HATPase"/>
    <property type="match status" value="1"/>
</dbReference>
<keyword evidence="6" id="KW-0808">Transferase</keyword>
<evidence type="ECO:0000256" key="8">
    <source>
        <dbReference type="ARBA" id="ARBA00022777"/>
    </source>
</evidence>
<feature type="region of interest" description="Disordered" evidence="13">
    <location>
        <begin position="392"/>
        <end position="415"/>
    </location>
</feature>
<reference evidence="15 16" key="1">
    <citation type="submission" date="2016-09" db="EMBL/GenBank/DDBJ databases">
        <authorList>
            <person name="Capua I."/>
            <person name="De Benedictis P."/>
            <person name="Joannis T."/>
            <person name="Lombin L.H."/>
            <person name="Cattoli G."/>
        </authorList>
    </citation>
    <scope>NUCLEOTIDE SEQUENCE [LARGE SCALE GENOMIC DNA]</scope>
    <source>
        <strain evidence="15 16">NIO-1002</strain>
    </source>
</reference>
<evidence type="ECO:0000259" key="14">
    <source>
        <dbReference type="PROSITE" id="PS50109"/>
    </source>
</evidence>
<comment type="catalytic activity">
    <reaction evidence="1">
        <text>ATP + protein L-histidine = ADP + protein N-phospho-L-histidine.</text>
        <dbReference type="EC" id="2.7.13.3"/>
    </reaction>
</comment>
<evidence type="ECO:0000313" key="15">
    <source>
        <dbReference type="EMBL" id="SDC72535.1"/>
    </source>
</evidence>
<dbReference type="InterPro" id="IPR005467">
    <property type="entry name" value="His_kinase_dom"/>
</dbReference>
<evidence type="ECO:0000256" key="3">
    <source>
        <dbReference type="ARBA" id="ARBA00012438"/>
    </source>
</evidence>
<dbReference type="FunFam" id="1.10.287.130:FF:000008">
    <property type="entry name" value="Two-component sensor histidine kinase"/>
    <property type="match status" value="1"/>
</dbReference>
<evidence type="ECO:0000256" key="13">
    <source>
        <dbReference type="SAM" id="MobiDB-lite"/>
    </source>
</evidence>
<evidence type="ECO:0000256" key="10">
    <source>
        <dbReference type="ARBA" id="ARBA00023012"/>
    </source>
</evidence>
<evidence type="ECO:0000256" key="5">
    <source>
        <dbReference type="ARBA" id="ARBA00022553"/>
    </source>
</evidence>
<dbReference type="GO" id="GO:0004721">
    <property type="term" value="F:phosphoprotein phosphatase activity"/>
    <property type="evidence" value="ECO:0007669"/>
    <property type="project" value="TreeGrafter"/>
</dbReference>
<evidence type="ECO:0000256" key="2">
    <source>
        <dbReference type="ARBA" id="ARBA00004236"/>
    </source>
</evidence>
<dbReference type="AlphaFoldDB" id="A0A1G6NZC8"/>
<dbReference type="GO" id="GO:0005886">
    <property type="term" value="C:plasma membrane"/>
    <property type="evidence" value="ECO:0007669"/>
    <property type="project" value="UniProtKB-SubCell"/>
</dbReference>
<dbReference type="InterPro" id="IPR004358">
    <property type="entry name" value="Sig_transdc_His_kin-like_C"/>
</dbReference>
<name>A0A1G6NZC8_9MICO</name>
<keyword evidence="4" id="KW-1003">Cell membrane</keyword>
<protein>
    <recommendedName>
        <fullName evidence="12">Sensor-like histidine kinase SenX3</fullName>
        <ecNumber evidence="3">2.7.13.3</ecNumber>
    </recommendedName>
</protein>
<dbReference type="SMART" id="SM00388">
    <property type="entry name" value="HisKA"/>
    <property type="match status" value="1"/>
</dbReference>